<feature type="transmembrane region" description="Helical" evidence="1">
    <location>
        <begin position="29"/>
        <end position="49"/>
    </location>
</feature>
<proteinExistence type="predicted"/>
<dbReference type="EMBL" id="FOIN01000020">
    <property type="protein sequence ID" value="SET58349.1"/>
    <property type="molecule type" value="Genomic_DNA"/>
</dbReference>
<reference evidence="3" key="1">
    <citation type="submission" date="2016-10" db="EMBL/GenBank/DDBJ databases">
        <authorList>
            <person name="Varghese N."/>
            <person name="Submissions S."/>
        </authorList>
    </citation>
    <scope>NUCLEOTIDE SEQUENCE [LARGE SCALE GENOMIC DNA]</scope>
    <source>
        <strain evidence="3">DSM 1551</strain>
    </source>
</reference>
<evidence type="ECO:0000313" key="3">
    <source>
        <dbReference type="Proteomes" id="UP000198558"/>
    </source>
</evidence>
<evidence type="ECO:0000313" key="2">
    <source>
        <dbReference type="EMBL" id="SET58349.1"/>
    </source>
</evidence>
<dbReference type="AlphaFoldDB" id="A0A1I0FJI6"/>
<organism evidence="2 3">
    <name type="scientific">Thomasclavelia cocleata</name>
    <dbReference type="NCBI Taxonomy" id="69824"/>
    <lineage>
        <taxon>Bacteria</taxon>
        <taxon>Bacillati</taxon>
        <taxon>Bacillota</taxon>
        <taxon>Erysipelotrichia</taxon>
        <taxon>Erysipelotrichales</taxon>
        <taxon>Coprobacillaceae</taxon>
        <taxon>Thomasclavelia</taxon>
    </lineage>
</organism>
<dbReference type="OrthoDB" id="9899912at2"/>
<keyword evidence="1" id="KW-1133">Transmembrane helix</keyword>
<gene>
    <name evidence="2" type="ORF">SAMN04489758_1205</name>
</gene>
<keyword evidence="1" id="KW-0812">Transmembrane</keyword>
<keyword evidence="1" id="KW-0472">Membrane</keyword>
<dbReference type="RefSeq" id="WP_092354341.1">
    <property type="nucleotide sequence ID" value="NZ_FOIN01000020.1"/>
</dbReference>
<keyword evidence="3" id="KW-1185">Reference proteome</keyword>
<feature type="transmembrane region" description="Helical" evidence="1">
    <location>
        <begin position="55"/>
        <end position="74"/>
    </location>
</feature>
<protein>
    <submittedName>
        <fullName evidence="2">YcxB-like protein</fullName>
    </submittedName>
</protein>
<evidence type="ECO:0000256" key="1">
    <source>
        <dbReference type="SAM" id="Phobius"/>
    </source>
</evidence>
<dbReference type="GeneID" id="78288644"/>
<sequence length="173" mass="20455">MRIEVKNNVINKEVLERNKNYLIPNWKNYLARISITFFLVLSIICLIQGTFKMRIYAFAAFTVAVVFFFVYIYVTKRNINLILSKQIEVSGKEEFFYSLIFENNSVNTILSSDKKSQIKYEDINKIIDTPKDFVFISKHNSFIICQKDNLKSDEKEKIYEIIKHMNIKLVKGK</sequence>
<accession>A0A1I0FJI6</accession>
<name>A0A1I0FJI6_9FIRM</name>
<dbReference type="Proteomes" id="UP000198558">
    <property type="component" value="Unassembled WGS sequence"/>
</dbReference>